<keyword evidence="3" id="KW-0804">Transcription</keyword>
<gene>
    <name evidence="6" type="primary">acuR</name>
    <name evidence="6" type="ORF">MB901379_04663</name>
</gene>
<dbReference type="InterPro" id="IPR009057">
    <property type="entry name" value="Homeodomain-like_sf"/>
</dbReference>
<evidence type="ECO:0000256" key="2">
    <source>
        <dbReference type="ARBA" id="ARBA00023125"/>
    </source>
</evidence>
<dbReference type="OrthoDB" id="4541465at2"/>
<feature type="DNA-binding region" description="H-T-H motif" evidence="4">
    <location>
        <begin position="30"/>
        <end position="49"/>
    </location>
</feature>
<keyword evidence="2 4" id="KW-0238">DNA-binding</keyword>
<dbReference type="SUPFAM" id="SSF48498">
    <property type="entry name" value="Tetracyclin repressor-like, C-terminal domain"/>
    <property type="match status" value="1"/>
</dbReference>
<keyword evidence="7" id="KW-1185">Reference proteome</keyword>
<protein>
    <submittedName>
        <fullName evidence="6">Transcriptional regulator AcuR</fullName>
    </submittedName>
</protein>
<evidence type="ECO:0000256" key="3">
    <source>
        <dbReference type="ARBA" id="ARBA00023163"/>
    </source>
</evidence>
<dbReference type="Pfam" id="PF00440">
    <property type="entry name" value="TetR_N"/>
    <property type="match status" value="1"/>
</dbReference>
<dbReference type="GO" id="GO:0003677">
    <property type="term" value="F:DNA binding"/>
    <property type="evidence" value="ECO:0007669"/>
    <property type="project" value="UniProtKB-UniRule"/>
</dbReference>
<dbReference type="EMBL" id="LR130759">
    <property type="protein sequence ID" value="VDM91049.1"/>
    <property type="molecule type" value="Genomic_DNA"/>
</dbReference>
<accession>A0A447GKU5</accession>
<dbReference type="Proteomes" id="UP000269998">
    <property type="component" value="Chromosome"/>
</dbReference>
<dbReference type="PANTHER" id="PTHR47506">
    <property type="entry name" value="TRANSCRIPTIONAL REGULATORY PROTEIN"/>
    <property type="match status" value="1"/>
</dbReference>
<dbReference type="PRINTS" id="PR00455">
    <property type="entry name" value="HTHTETR"/>
</dbReference>
<evidence type="ECO:0000313" key="6">
    <source>
        <dbReference type="EMBL" id="VDM91049.1"/>
    </source>
</evidence>
<dbReference type="Gene3D" id="1.10.357.10">
    <property type="entry name" value="Tetracycline Repressor, domain 2"/>
    <property type="match status" value="1"/>
</dbReference>
<proteinExistence type="predicted"/>
<dbReference type="AlphaFoldDB" id="A0A447GKU5"/>
<dbReference type="InterPro" id="IPR036271">
    <property type="entry name" value="Tet_transcr_reg_TetR-rel_C_sf"/>
</dbReference>
<evidence type="ECO:0000313" key="7">
    <source>
        <dbReference type="Proteomes" id="UP000269998"/>
    </source>
</evidence>
<evidence type="ECO:0000259" key="5">
    <source>
        <dbReference type="PROSITE" id="PS50977"/>
    </source>
</evidence>
<dbReference type="PROSITE" id="PS50977">
    <property type="entry name" value="HTH_TETR_2"/>
    <property type="match status" value="1"/>
</dbReference>
<evidence type="ECO:0000256" key="1">
    <source>
        <dbReference type="ARBA" id="ARBA00023015"/>
    </source>
</evidence>
<sequence length="194" mass="21860">MPRPPNPRARTKLLVAGLQLFRLHGVKATGVKEIAERAEVPKGSFYSYYSSKDEFVVGVLEYCWTELEHEVGPLLRTKQPPLERLTTYFRALADDYERHAYLLGGLLGNVGLELAASSTVVADRMRTIMTMWEKRLAAVFTHDDESKRREVAALIIEAWEGAVFRAKIDGSDKPYARFEAVTLPLLTDLCEGET</sequence>
<dbReference type="InterPro" id="IPR054156">
    <property type="entry name" value="YxaF_TetR_C"/>
</dbReference>
<organism evidence="6 7">
    <name type="scientific">Mycobacterium basiliense</name>
    <dbReference type="NCBI Taxonomy" id="2094119"/>
    <lineage>
        <taxon>Bacteria</taxon>
        <taxon>Bacillati</taxon>
        <taxon>Actinomycetota</taxon>
        <taxon>Actinomycetes</taxon>
        <taxon>Mycobacteriales</taxon>
        <taxon>Mycobacteriaceae</taxon>
        <taxon>Mycobacterium</taxon>
    </lineage>
</organism>
<dbReference type="PANTHER" id="PTHR47506:SF6">
    <property type="entry name" value="HTH-TYPE TRANSCRIPTIONAL REPRESSOR NEMR"/>
    <property type="match status" value="1"/>
</dbReference>
<dbReference type="SUPFAM" id="SSF46689">
    <property type="entry name" value="Homeodomain-like"/>
    <property type="match status" value="1"/>
</dbReference>
<dbReference type="InterPro" id="IPR001647">
    <property type="entry name" value="HTH_TetR"/>
</dbReference>
<name>A0A447GKU5_9MYCO</name>
<evidence type="ECO:0000256" key="4">
    <source>
        <dbReference type="PROSITE-ProRule" id="PRU00335"/>
    </source>
</evidence>
<dbReference type="KEGG" id="mbai:MB901379_04663"/>
<dbReference type="Pfam" id="PF21993">
    <property type="entry name" value="TetR_C_13_2"/>
    <property type="match status" value="1"/>
</dbReference>
<dbReference type="RefSeq" id="WP_158018639.1">
    <property type="nucleotide sequence ID" value="NZ_CBCSKE010000052.1"/>
</dbReference>
<reference evidence="7" key="1">
    <citation type="submission" date="2018-02" db="EMBL/GenBank/DDBJ databases">
        <authorList>
            <person name="Seth-Smith MB H."/>
            <person name="Seth-Smith H."/>
        </authorList>
    </citation>
    <scope>NUCLEOTIDE SEQUENCE [LARGE SCALE GENOMIC DNA]</scope>
</reference>
<feature type="domain" description="HTH tetR-type" evidence="5">
    <location>
        <begin position="7"/>
        <end position="67"/>
    </location>
</feature>
<keyword evidence="1" id="KW-0805">Transcription regulation</keyword>